<evidence type="ECO:0000256" key="1">
    <source>
        <dbReference type="SAM" id="MobiDB-lite"/>
    </source>
</evidence>
<accession>A0ABM3NLW4</accession>
<reference evidence="3" key="1">
    <citation type="submission" date="2025-08" db="UniProtKB">
        <authorList>
            <consortium name="RefSeq"/>
        </authorList>
    </citation>
    <scope>IDENTIFICATION</scope>
    <source>
        <tissue evidence="3">Blood</tissue>
    </source>
</reference>
<sequence length="311" mass="33105">MNGRRGAAPQTASRRRGFTSAALEATVSDRQANTHEHTRSEAPQSREFQRTRRECRRVPCAHGLPPFILRPTPRPPPPRKAPAPAALPHRPCPSGRGSLPCPPHPAGACHPAERGAGEGARLTPALGTAPRGYSRPLGRRGGARCWSGPPLLPRDSRQLCGAPPETARNQREGTALRTPLPGLPSPASEPPAPAPRAPPPTGVVVPGVPREAPVERRGATPPYSPTVSSPSAVYLTVPPAYRAPPSWTYSTSPVVKCPRPLQPPPRKRVPSWVSPPPRPQRQMTAAGSPVGRKRPSCSLLVNIRKTPPLGL</sequence>
<feature type="compositionally biased region" description="Low complexity" evidence="1">
    <location>
        <begin position="202"/>
        <end position="211"/>
    </location>
</feature>
<feature type="compositionally biased region" description="Low complexity" evidence="1">
    <location>
        <begin position="219"/>
        <end position="231"/>
    </location>
</feature>
<keyword evidence="2" id="KW-1185">Reference proteome</keyword>
<evidence type="ECO:0000313" key="2">
    <source>
        <dbReference type="Proteomes" id="UP001652583"/>
    </source>
</evidence>
<dbReference type="PRINTS" id="PR01217">
    <property type="entry name" value="PRICHEXTENSN"/>
</dbReference>
<protein>
    <submittedName>
        <fullName evidence="3">Basic proline-rich protein-like</fullName>
    </submittedName>
</protein>
<feature type="compositionally biased region" description="Low complexity" evidence="1">
    <location>
        <begin position="82"/>
        <end position="93"/>
    </location>
</feature>
<feature type="region of interest" description="Disordered" evidence="1">
    <location>
        <begin position="246"/>
        <end position="311"/>
    </location>
</feature>
<feature type="compositionally biased region" description="Pro residues" evidence="1">
    <location>
        <begin position="181"/>
        <end position="201"/>
    </location>
</feature>
<proteinExistence type="predicted"/>
<dbReference type="GeneID" id="128312075"/>
<gene>
    <name evidence="3" type="primary">LOC128312075</name>
</gene>
<dbReference type="RefSeq" id="XP_053060420.1">
    <property type="nucleotide sequence ID" value="XM_053204445.1"/>
</dbReference>
<feature type="region of interest" description="Disordered" evidence="1">
    <location>
        <begin position="1"/>
        <end position="231"/>
    </location>
</feature>
<name>A0ABM3NLW4_ACIJB</name>
<organism evidence="2 3">
    <name type="scientific">Acinonyx jubatus</name>
    <name type="common">Cheetah</name>
    <dbReference type="NCBI Taxonomy" id="32536"/>
    <lineage>
        <taxon>Eukaryota</taxon>
        <taxon>Metazoa</taxon>
        <taxon>Chordata</taxon>
        <taxon>Craniata</taxon>
        <taxon>Vertebrata</taxon>
        <taxon>Euteleostomi</taxon>
        <taxon>Mammalia</taxon>
        <taxon>Eutheria</taxon>
        <taxon>Laurasiatheria</taxon>
        <taxon>Carnivora</taxon>
        <taxon>Feliformia</taxon>
        <taxon>Felidae</taxon>
        <taxon>Felinae</taxon>
        <taxon>Acinonyx</taxon>
    </lineage>
</organism>
<dbReference type="Proteomes" id="UP001652583">
    <property type="component" value="Chromosome D4"/>
</dbReference>
<feature type="compositionally biased region" description="Pro residues" evidence="1">
    <location>
        <begin position="72"/>
        <end position="81"/>
    </location>
</feature>
<evidence type="ECO:0000313" key="3">
    <source>
        <dbReference type="RefSeq" id="XP_053060420.1"/>
    </source>
</evidence>